<organism evidence="1 2">
    <name type="scientific">Rhipicephalus sanguineus</name>
    <name type="common">Brown dog tick</name>
    <name type="synonym">Ixodes sanguineus</name>
    <dbReference type="NCBI Taxonomy" id="34632"/>
    <lineage>
        <taxon>Eukaryota</taxon>
        <taxon>Metazoa</taxon>
        <taxon>Ecdysozoa</taxon>
        <taxon>Arthropoda</taxon>
        <taxon>Chelicerata</taxon>
        <taxon>Arachnida</taxon>
        <taxon>Acari</taxon>
        <taxon>Parasitiformes</taxon>
        <taxon>Ixodida</taxon>
        <taxon>Ixodoidea</taxon>
        <taxon>Ixodidae</taxon>
        <taxon>Rhipicephalinae</taxon>
        <taxon>Rhipicephalus</taxon>
        <taxon>Rhipicephalus</taxon>
    </lineage>
</organism>
<proteinExistence type="predicted"/>
<gene>
    <name evidence="1" type="ORF">HPB52_002323</name>
</gene>
<sequence length="271" mass="30426">MGAVSWDREPDCWGSDHHPLIIDLAANSQRRLRRRCYITDWHLFHKELNALIAAPSSEPFQVLSTAVQAATKSSWVEENRTPPNLHILRLWAARRRAELALNQDPAAAELRNNLNRLTKAARRCEKRFSRERWMDWCASLGPSSSSVSVWRTFPSMELGARMPDPAAPPRIDCPYNLPPEVGVTPGQSDIEGMQAPYTMAELQATFDQAKAEAQLNTVDEIIHQRRMARHLKSQAVPAAAALAHYYNSTPLLPVAPLPETPPWLKAQASDN</sequence>
<reference evidence="1" key="1">
    <citation type="journal article" date="2020" name="Cell">
        <title>Large-Scale Comparative Analyses of Tick Genomes Elucidate Their Genetic Diversity and Vector Capacities.</title>
        <authorList>
            <consortium name="Tick Genome and Microbiome Consortium (TIGMIC)"/>
            <person name="Jia N."/>
            <person name="Wang J."/>
            <person name="Shi W."/>
            <person name="Du L."/>
            <person name="Sun Y."/>
            <person name="Zhan W."/>
            <person name="Jiang J.F."/>
            <person name="Wang Q."/>
            <person name="Zhang B."/>
            <person name="Ji P."/>
            <person name="Bell-Sakyi L."/>
            <person name="Cui X.M."/>
            <person name="Yuan T.T."/>
            <person name="Jiang B.G."/>
            <person name="Yang W.F."/>
            <person name="Lam T.T."/>
            <person name="Chang Q.C."/>
            <person name="Ding S.J."/>
            <person name="Wang X.J."/>
            <person name="Zhu J.G."/>
            <person name="Ruan X.D."/>
            <person name="Zhao L."/>
            <person name="Wei J.T."/>
            <person name="Ye R.Z."/>
            <person name="Que T.C."/>
            <person name="Du C.H."/>
            <person name="Zhou Y.H."/>
            <person name="Cheng J.X."/>
            <person name="Dai P.F."/>
            <person name="Guo W.B."/>
            <person name="Han X.H."/>
            <person name="Huang E.J."/>
            <person name="Li L.F."/>
            <person name="Wei W."/>
            <person name="Gao Y.C."/>
            <person name="Liu J.Z."/>
            <person name="Shao H.Z."/>
            <person name="Wang X."/>
            <person name="Wang C.C."/>
            <person name="Yang T.C."/>
            <person name="Huo Q.B."/>
            <person name="Li W."/>
            <person name="Chen H.Y."/>
            <person name="Chen S.E."/>
            <person name="Zhou L.G."/>
            <person name="Ni X.B."/>
            <person name="Tian J.H."/>
            <person name="Sheng Y."/>
            <person name="Liu T."/>
            <person name="Pan Y.S."/>
            <person name="Xia L.Y."/>
            <person name="Li J."/>
            <person name="Zhao F."/>
            <person name="Cao W.C."/>
        </authorList>
    </citation>
    <scope>NUCLEOTIDE SEQUENCE</scope>
    <source>
        <strain evidence="1">Rsan-2018</strain>
    </source>
</reference>
<keyword evidence="2" id="KW-1185">Reference proteome</keyword>
<comment type="caution">
    <text evidence="1">The sequence shown here is derived from an EMBL/GenBank/DDBJ whole genome shotgun (WGS) entry which is preliminary data.</text>
</comment>
<reference evidence="1" key="2">
    <citation type="submission" date="2021-09" db="EMBL/GenBank/DDBJ databases">
        <authorList>
            <person name="Jia N."/>
            <person name="Wang J."/>
            <person name="Shi W."/>
            <person name="Du L."/>
            <person name="Sun Y."/>
            <person name="Zhan W."/>
            <person name="Jiang J."/>
            <person name="Wang Q."/>
            <person name="Zhang B."/>
            <person name="Ji P."/>
            <person name="Sakyi L.B."/>
            <person name="Cui X."/>
            <person name="Yuan T."/>
            <person name="Jiang B."/>
            <person name="Yang W."/>
            <person name="Lam T.T.-Y."/>
            <person name="Chang Q."/>
            <person name="Ding S."/>
            <person name="Wang X."/>
            <person name="Zhu J."/>
            <person name="Ruan X."/>
            <person name="Zhao L."/>
            <person name="Wei J."/>
            <person name="Que T."/>
            <person name="Du C."/>
            <person name="Cheng J."/>
            <person name="Dai P."/>
            <person name="Han X."/>
            <person name="Huang E."/>
            <person name="Gao Y."/>
            <person name="Liu J."/>
            <person name="Shao H."/>
            <person name="Ye R."/>
            <person name="Li L."/>
            <person name="Wei W."/>
            <person name="Wang X."/>
            <person name="Wang C."/>
            <person name="Huo Q."/>
            <person name="Li W."/>
            <person name="Guo W."/>
            <person name="Chen H."/>
            <person name="Chen S."/>
            <person name="Zhou L."/>
            <person name="Zhou L."/>
            <person name="Ni X."/>
            <person name="Tian J."/>
            <person name="Zhou Y."/>
            <person name="Sheng Y."/>
            <person name="Liu T."/>
            <person name="Pan Y."/>
            <person name="Xia L."/>
            <person name="Li J."/>
            <person name="Zhao F."/>
            <person name="Cao W."/>
        </authorList>
    </citation>
    <scope>NUCLEOTIDE SEQUENCE</scope>
    <source>
        <strain evidence="1">Rsan-2018</strain>
        <tissue evidence="1">Larvae</tissue>
    </source>
</reference>
<evidence type="ECO:0000313" key="2">
    <source>
        <dbReference type="Proteomes" id="UP000821837"/>
    </source>
</evidence>
<evidence type="ECO:0000313" key="1">
    <source>
        <dbReference type="EMBL" id="KAH7981971.1"/>
    </source>
</evidence>
<accession>A0A9D4QI59</accession>
<dbReference type="Proteomes" id="UP000821837">
    <property type="component" value="Chromosome 1"/>
</dbReference>
<dbReference type="EMBL" id="JABSTV010001245">
    <property type="protein sequence ID" value="KAH7981971.1"/>
    <property type="molecule type" value="Genomic_DNA"/>
</dbReference>
<protein>
    <submittedName>
        <fullName evidence="1">Uncharacterized protein</fullName>
    </submittedName>
</protein>
<dbReference type="AlphaFoldDB" id="A0A9D4QI59"/>
<name>A0A9D4QI59_RHISA</name>